<dbReference type="InterPro" id="IPR036291">
    <property type="entry name" value="NAD(P)-bd_dom_sf"/>
</dbReference>
<reference evidence="4 5" key="1">
    <citation type="submission" date="2019-03" db="EMBL/GenBank/DDBJ databases">
        <title>Genomic Encyclopedia of Type Strains, Phase III (KMG-III): the genomes of soil and plant-associated and newly described type strains.</title>
        <authorList>
            <person name="Whitman W."/>
        </authorList>
    </citation>
    <scope>NUCLEOTIDE SEQUENCE [LARGE SCALE GENOMIC DNA]</scope>
    <source>
        <strain evidence="4 5">VKM Ac-2570</strain>
    </source>
</reference>
<dbReference type="InterPro" id="IPR002347">
    <property type="entry name" value="SDR_fam"/>
</dbReference>
<dbReference type="RefSeq" id="WP_134116644.1">
    <property type="nucleotide sequence ID" value="NZ_SODF01000001.1"/>
</dbReference>
<keyword evidence="2" id="KW-0560">Oxidoreductase</keyword>
<dbReference type="PROSITE" id="PS00061">
    <property type="entry name" value="ADH_SHORT"/>
    <property type="match status" value="1"/>
</dbReference>
<evidence type="ECO:0000313" key="4">
    <source>
        <dbReference type="EMBL" id="TDW22640.1"/>
    </source>
</evidence>
<dbReference type="CDD" id="cd05233">
    <property type="entry name" value="SDR_c"/>
    <property type="match status" value="1"/>
</dbReference>
<evidence type="ECO:0000256" key="1">
    <source>
        <dbReference type="ARBA" id="ARBA00006484"/>
    </source>
</evidence>
<keyword evidence="5" id="KW-1185">Reference proteome</keyword>
<dbReference type="PRINTS" id="PR00081">
    <property type="entry name" value="GDHRDH"/>
</dbReference>
<evidence type="ECO:0000256" key="3">
    <source>
        <dbReference type="RuleBase" id="RU000363"/>
    </source>
</evidence>
<protein>
    <submittedName>
        <fullName evidence="4">NAD(P)-dependent dehydrogenase (Short-subunit alcohol dehydrogenase family)</fullName>
    </submittedName>
</protein>
<evidence type="ECO:0000313" key="5">
    <source>
        <dbReference type="Proteomes" id="UP000295447"/>
    </source>
</evidence>
<dbReference type="AlphaFoldDB" id="A0A4R8A374"/>
<dbReference type="PRINTS" id="PR00080">
    <property type="entry name" value="SDRFAMILY"/>
</dbReference>
<comment type="caution">
    <text evidence="4">The sequence shown here is derived from an EMBL/GenBank/DDBJ whole genome shotgun (WGS) entry which is preliminary data.</text>
</comment>
<sequence>MDLGLNGKVAVVTGASKGIGLAIARTLAEEGVTVVAGARSGSKELDELTRSHDVRSFEVDLTTPDGPAALVAAASEGLGRIDILVNNVGGVRPRLDGFLAIDDAEWEWSLTINFLAAVRTTRAALPHLLANPTSSIVTVSSVNALLPDPGVLDYSAAKAALSNFCKSLSKEFGPRGVRVNWVSPGPVQTDLWLGDKGVAATVSRAAGRDPEEVVKEQAAQGVTGRFTYPQEVADLVTLLATDRLGNLTSSDIVIDGGLIQTL</sequence>
<dbReference type="InterPro" id="IPR020904">
    <property type="entry name" value="Sc_DH/Rdtase_CS"/>
</dbReference>
<dbReference type="Pfam" id="PF00106">
    <property type="entry name" value="adh_short"/>
    <property type="match status" value="1"/>
</dbReference>
<evidence type="ECO:0000256" key="2">
    <source>
        <dbReference type="ARBA" id="ARBA00023002"/>
    </source>
</evidence>
<dbReference type="FunFam" id="3.40.50.720:FF:000084">
    <property type="entry name" value="Short-chain dehydrogenase reductase"/>
    <property type="match status" value="1"/>
</dbReference>
<dbReference type="SUPFAM" id="SSF51735">
    <property type="entry name" value="NAD(P)-binding Rossmann-fold domains"/>
    <property type="match status" value="1"/>
</dbReference>
<dbReference type="GO" id="GO:0016616">
    <property type="term" value="F:oxidoreductase activity, acting on the CH-OH group of donors, NAD or NADP as acceptor"/>
    <property type="evidence" value="ECO:0007669"/>
    <property type="project" value="TreeGrafter"/>
</dbReference>
<dbReference type="Proteomes" id="UP000295447">
    <property type="component" value="Unassembled WGS sequence"/>
</dbReference>
<dbReference type="Gene3D" id="3.40.50.720">
    <property type="entry name" value="NAD(P)-binding Rossmann-like Domain"/>
    <property type="match status" value="1"/>
</dbReference>
<name>A0A4R8A374_9ACTN</name>
<dbReference type="PANTHER" id="PTHR42760:SF133">
    <property type="entry name" value="3-OXOACYL-[ACYL-CARRIER-PROTEIN] REDUCTASE"/>
    <property type="match status" value="1"/>
</dbReference>
<dbReference type="NCBIfam" id="NF005095">
    <property type="entry name" value="PRK06523.1"/>
    <property type="match status" value="1"/>
</dbReference>
<proteinExistence type="inferred from homology"/>
<organism evidence="4 5">
    <name type="scientific">Kribbella kalugense</name>
    <dbReference type="NCBI Taxonomy" id="2512221"/>
    <lineage>
        <taxon>Bacteria</taxon>
        <taxon>Bacillati</taxon>
        <taxon>Actinomycetota</taxon>
        <taxon>Actinomycetes</taxon>
        <taxon>Propionibacteriales</taxon>
        <taxon>Kribbellaceae</taxon>
        <taxon>Kribbella</taxon>
    </lineage>
</organism>
<gene>
    <name evidence="4" type="ORF">EV650_1477</name>
</gene>
<accession>A0A4R8A374</accession>
<dbReference type="EMBL" id="SODF01000001">
    <property type="protein sequence ID" value="TDW22640.1"/>
    <property type="molecule type" value="Genomic_DNA"/>
</dbReference>
<dbReference type="PANTHER" id="PTHR42760">
    <property type="entry name" value="SHORT-CHAIN DEHYDROGENASES/REDUCTASES FAMILY MEMBER"/>
    <property type="match status" value="1"/>
</dbReference>
<comment type="similarity">
    <text evidence="1 3">Belongs to the short-chain dehydrogenases/reductases (SDR) family.</text>
</comment>
<dbReference type="OrthoDB" id="8959163at2"/>